<dbReference type="eggNOG" id="COG2865">
    <property type="taxonomic scope" value="Bacteria"/>
</dbReference>
<sequence>MKINQILDKIDEHQLFVPAFQREFVWKRDDAKKLISSMLRDYPTGTMLTWETNSPPELKGEYAYDHNKGSVKLILDGQQRITTLYLLIKGEIPPYYKTHEIINDVRGLYVNIVTLELEYYKKTIMSGNPFWIDITRILKNETNALQIIKAIKDQQEINDENQYLVLENIGKIEQIKNKEFLEQTIPVKAEIREAIDIFYIVNASGVNLTDAELALAQISGYWPDARERIKTKLFELEKEGWVFKLDFFMYVLLGCLHQVGSKMEKLHGQENLESLKEAWLELESNTLDYVFNILKSHAYIDHTKEINSVYALVPIIVYTFRKEKSKMSETEIKKAVKWFYYSQVRNRYVSQLPQKLDKDLSIIANEKNPFDKLLNLIEAERRLEIHSDEFIGVGVQHPLWALMNWYLKSKNAKCLTTGLCLRKNMGKKYSLEWDHIFPFSILKKNGYGWENRHKYSLAQEITNRAILTKTANRTKSNKEAKAYLSEVQLNFPNALELQSIPTDNRLWELENYEQFLQTRRKLLASQFNEYLNNITTTLEEPLSMNVEELINQGENSSLELKTTLRWDLKTNQVNKKLEEVVLKTVAGFSNGEGGTLIIGVTDEGEIEGLHHDYATLNNGDKDKFEIHLRNLLNKEYGVEFSTNNLKISFPEVDDKELCLVEIIPGLKPLYTTISDSNGNKSQRFYVRSGNSSQEVGIEEVAEFILKRFEK</sequence>
<accession>A0A0B0EMQ4</accession>
<reference evidence="3 4" key="1">
    <citation type="submission" date="2014-10" db="EMBL/GenBank/DDBJ databases">
        <title>Draft genome of anammox bacterium scalindua brodae, obtained using differential coverage binning of sequence data from two enrichment reactors.</title>
        <authorList>
            <person name="Speth D.R."/>
            <person name="Russ L."/>
            <person name="Kartal B."/>
            <person name="Op den Camp H.J."/>
            <person name="Dutilh B.E."/>
            <person name="Jetten M.S."/>
        </authorList>
    </citation>
    <scope>NUCLEOTIDE SEQUENCE [LARGE SCALE GENOMIC DNA]</scope>
    <source>
        <strain evidence="3">RU1</strain>
    </source>
</reference>
<gene>
    <name evidence="3" type="ORF">SCABRO_02324</name>
</gene>
<dbReference type="AlphaFoldDB" id="A0A0B0EMQ4"/>
<dbReference type="Gene3D" id="3.30.950.30">
    <property type="entry name" value="Schlafen, AAA domain"/>
    <property type="match status" value="1"/>
</dbReference>
<evidence type="ECO:0000259" key="1">
    <source>
        <dbReference type="Pfam" id="PF03235"/>
    </source>
</evidence>
<comment type="caution">
    <text evidence="3">The sequence shown here is derived from an EMBL/GenBank/DDBJ whole genome shotgun (WGS) entry which is preliminary data.</text>
</comment>
<protein>
    <submittedName>
        <fullName evidence="3">Divergent AAA domain protein</fullName>
    </submittedName>
</protein>
<dbReference type="Pfam" id="PF04326">
    <property type="entry name" value="SLFN_AlbA_2"/>
    <property type="match status" value="1"/>
</dbReference>
<dbReference type="InterPro" id="IPR007421">
    <property type="entry name" value="Schlafen_AlbA_2_dom"/>
</dbReference>
<dbReference type="EMBL" id="JRYO01000161">
    <property type="protein sequence ID" value="KHE91950.1"/>
    <property type="molecule type" value="Genomic_DNA"/>
</dbReference>
<organism evidence="3 4">
    <name type="scientific">Candidatus Scalindua brodae</name>
    <dbReference type="NCBI Taxonomy" id="237368"/>
    <lineage>
        <taxon>Bacteria</taxon>
        <taxon>Pseudomonadati</taxon>
        <taxon>Planctomycetota</taxon>
        <taxon>Candidatus Brocadiia</taxon>
        <taxon>Candidatus Brocadiales</taxon>
        <taxon>Candidatus Scalinduaceae</taxon>
        <taxon>Candidatus Scalindua</taxon>
    </lineage>
</organism>
<dbReference type="PANTHER" id="PTHR37292">
    <property type="entry name" value="VNG6097C"/>
    <property type="match status" value="1"/>
</dbReference>
<dbReference type="InterPro" id="IPR004919">
    <property type="entry name" value="GmrSD_N"/>
</dbReference>
<dbReference type="PATRIC" id="fig|237368.3.peg.2506"/>
<dbReference type="InterPro" id="IPR038461">
    <property type="entry name" value="Schlafen_AlbA_2_dom_sf"/>
</dbReference>
<dbReference type="eggNOG" id="COG1479">
    <property type="taxonomic scope" value="Bacteria"/>
</dbReference>
<dbReference type="Pfam" id="PF03235">
    <property type="entry name" value="GmrSD_N"/>
    <property type="match status" value="1"/>
</dbReference>
<dbReference type="PANTHER" id="PTHR37292:SF2">
    <property type="entry name" value="DUF262 DOMAIN-CONTAINING PROTEIN"/>
    <property type="match status" value="1"/>
</dbReference>
<name>A0A0B0EMQ4_9BACT</name>
<evidence type="ECO:0000259" key="2">
    <source>
        <dbReference type="Pfam" id="PF04326"/>
    </source>
</evidence>
<dbReference type="eggNOG" id="COG3472">
    <property type="taxonomic scope" value="Bacteria"/>
</dbReference>
<evidence type="ECO:0000313" key="3">
    <source>
        <dbReference type="EMBL" id="KHE91950.1"/>
    </source>
</evidence>
<feature type="domain" description="Schlafen AlbA-2" evidence="2">
    <location>
        <begin position="554"/>
        <end position="694"/>
    </location>
</feature>
<feature type="domain" description="GmrSD restriction endonucleases N-terminal" evidence="1">
    <location>
        <begin position="3"/>
        <end position="218"/>
    </location>
</feature>
<proteinExistence type="predicted"/>
<evidence type="ECO:0000313" key="4">
    <source>
        <dbReference type="Proteomes" id="UP000030652"/>
    </source>
</evidence>
<dbReference type="Proteomes" id="UP000030652">
    <property type="component" value="Unassembled WGS sequence"/>
</dbReference>